<feature type="region of interest" description="Disordered" evidence="1">
    <location>
        <begin position="279"/>
        <end position="299"/>
    </location>
</feature>
<evidence type="ECO:0000256" key="1">
    <source>
        <dbReference type="SAM" id="MobiDB-lite"/>
    </source>
</evidence>
<proteinExistence type="predicted"/>
<organism evidence="2">
    <name type="scientific">bioreactor metagenome</name>
    <dbReference type="NCBI Taxonomy" id="1076179"/>
    <lineage>
        <taxon>unclassified sequences</taxon>
        <taxon>metagenomes</taxon>
        <taxon>ecological metagenomes</taxon>
    </lineage>
</organism>
<feature type="compositionally biased region" description="Basic residues" evidence="1">
    <location>
        <begin position="288"/>
        <end position="299"/>
    </location>
</feature>
<evidence type="ECO:0000313" key="2">
    <source>
        <dbReference type="EMBL" id="MPM97845.1"/>
    </source>
</evidence>
<sequence length="327" mass="34401">MAVARVEGQPGADRDVHGVAAQFVGLGHGVQHLAADGVRVHRMAQILQDERELIAAQARHQVGAAHTGLQAACHLAQQLVALVVPEGVVHFLEEIQVQEHQCERLAALACPLHAVQQVLLEHLPVGQLGQVVVVRLVPDRGFGPALLCHIGKQADVAVHAAVLVVRGVDGQPLDVFLAVLAPVPDLARPGAGSGDRLLHCGVEVGPVAPGLHQRRGLADGLLGAVAGDLGERAVHAQDHAARVGHEDALLRLEGNGGDAQVFLGLLQLAVVVGKQATRPAREAERAGHAQRQRTQHHQRQLHPLLDVACLVGAGLGTQRGVEFVVEH</sequence>
<dbReference type="EMBL" id="VSSQ01044061">
    <property type="protein sequence ID" value="MPM97845.1"/>
    <property type="molecule type" value="Genomic_DNA"/>
</dbReference>
<accession>A0A645E8P0</accession>
<reference evidence="2" key="1">
    <citation type="submission" date="2019-08" db="EMBL/GenBank/DDBJ databases">
        <authorList>
            <person name="Kucharzyk K."/>
            <person name="Murdoch R.W."/>
            <person name="Higgins S."/>
            <person name="Loffler F."/>
        </authorList>
    </citation>
    <scope>NUCLEOTIDE SEQUENCE</scope>
</reference>
<dbReference type="AntiFam" id="ANF00090">
    <property type="entry name" value="Shadow ORF (opposite yegE)"/>
</dbReference>
<gene>
    <name evidence="2" type="ORF">SDC9_145025</name>
</gene>
<protein>
    <submittedName>
        <fullName evidence="2">Uncharacterized protein</fullName>
    </submittedName>
</protein>
<comment type="caution">
    <text evidence="2">The sequence shown here is derived from an EMBL/GenBank/DDBJ whole genome shotgun (WGS) entry which is preliminary data.</text>
</comment>
<name>A0A645E8P0_9ZZZZ</name>
<dbReference type="AlphaFoldDB" id="A0A645E8P0"/>